<dbReference type="HOGENOM" id="CLU_756233_0_0_9"/>
<dbReference type="STRING" id="411473.RUMCAL_02002"/>
<dbReference type="InterPro" id="IPR032675">
    <property type="entry name" value="LRR_dom_sf"/>
</dbReference>
<dbReference type="Proteomes" id="UP000016662">
    <property type="component" value="Unassembled WGS sequence"/>
</dbReference>
<organism evidence="1 2">
    <name type="scientific">Ruminococcus callidus ATCC 27760</name>
    <dbReference type="NCBI Taxonomy" id="411473"/>
    <lineage>
        <taxon>Bacteria</taxon>
        <taxon>Bacillati</taxon>
        <taxon>Bacillota</taxon>
        <taxon>Clostridia</taxon>
        <taxon>Eubacteriales</taxon>
        <taxon>Oscillospiraceae</taxon>
        <taxon>Ruminococcus</taxon>
    </lineage>
</organism>
<dbReference type="AlphaFoldDB" id="U2KRE9"/>
<dbReference type="RefSeq" id="WP_021683505.1">
    <property type="nucleotide sequence ID" value="NZ_KI260487.1"/>
</dbReference>
<dbReference type="InterPro" id="IPR026906">
    <property type="entry name" value="LRR_5"/>
</dbReference>
<keyword evidence="2" id="KW-1185">Reference proteome</keyword>
<dbReference type="EMBL" id="AWVF01000245">
    <property type="protein sequence ID" value="ERJ94650.1"/>
    <property type="molecule type" value="Genomic_DNA"/>
</dbReference>
<evidence type="ECO:0000313" key="1">
    <source>
        <dbReference type="EMBL" id="ERJ94650.1"/>
    </source>
</evidence>
<dbReference type="InterPro" id="IPR053139">
    <property type="entry name" value="Surface_bspA-like"/>
</dbReference>
<dbReference type="SUPFAM" id="SSF52058">
    <property type="entry name" value="L domain-like"/>
    <property type="match status" value="1"/>
</dbReference>
<dbReference type="Gene3D" id="3.80.10.10">
    <property type="entry name" value="Ribonuclease Inhibitor"/>
    <property type="match status" value="2"/>
</dbReference>
<comment type="caution">
    <text evidence="1">The sequence shown here is derived from an EMBL/GenBank/DDBJ whole genome shotgun (WGS) entry which is preliminary data.</text>
</comment>
<gene>
    <name evidence="1" type="ORF">RUMCAL_02002</name>
</gene>
<protein>
    <recommendedName>
        <fullName evidence="3">Leucine-rich repeat domain-containing protein</fullName>
    </recommendedName>
</protein>
<reference evidence="1 2" key="1">
    <citation type="submission" date="2013-07" db="EMBL/GenBank/DDBJ databases">
        <authorList>
            <person name="Weinstock G."/>
            <person name="Sodergren E."/>
            <person name="Wylie T."/>
            <person name="Fulton L."/>
            <person name="Fulton R."/>
            <person name="Fronick C."/>
            <person name="O'Laughlin M."/>
            <person name="Godfrey J."/>
            <person name="Miner T."/>
            <person name="Herter B."/>
            <person name="Appelbaum E."/>
            <person name="Cordes M."/>
            <person name="Lek S."/>
            <person name="Wollam A."/>
            <person name="Pepin K.H."/>
            <person name="Palsikar V.B."/>
            <person name="Mitreva M."/>
            <person name="Wilson R.K."/>
        </authorList>
    </citation>
    <scope>NUCLEOTIDE SEQUENCE [LARGE SCALE GENOMIC DNA]</scope>
    <source>
        <strain evidence="1 2">ATCC 27760</strain>
    </source>
</reference>
<accession>U2KRE9</accession>
<evidence type="ECO:0008006" key="3">
    <source>
        <dbReference type="Google" id="ProtNLM"/>
    </source>
</evidence>
<proteinExistence type="predicted"/>
<dbReference type="OrthoDB" id="1779508at2"/>
<sequence>MSSCRDFQIENGILTRYTGAGGDVVIPDDVLVIGDEAFSDCVNLTGIKIPDRVIHIGEMSFQNCINLTRITIPDRVTCIGDHAFRGCRKLISINIPRRVVRIGMGMFGGCTNLTNITLPDRVTYIGDSVFWGCKSLTSITIPDRANSIGDEAFGICESLTNIAIPDSVTSIGAGAFLHCTSLTSIVIPNSVTSIGKSAFSGCASLTDITIPKSVRSIGQKAFYGCKSIKLAAPNGRAFMIRCYDNMEKDIVAAMQMLRMKKIDTRAKMSPSLKFALALMLFDFYDDTDARAYLKRNLAKGMKALIDDGNLELVEILLKKTDLVTKCNIDKCIQYAIDTRQQEIYLTLIHYKNAIGAYAEISEKFWL</sequence>
<dbReference type="PANTHER" id="PTHR45661">
    <property type="entry name" value="SURFACE ANTIGEN"/>
    <property type="match status" value="1"/>
</dbReference>
<dbReference type="eggNOG" id="COG5492">
    <property type="taxonomic scope" value="Bacteria"/>
</dbReference>
<dbReference type="PATRIC" id="fig|411473.3.peg.1652"/>
<evidence type="ECO:0000313" key="2">
    <source>
        <dbReference type="Proteomes" id="UP000016662"/>
    </source>
</evidence>
<dbReference type="Pfam" id="PF13306">
    <property type="entry name" value="LRR_5"/>
    <property type="match status" value="1"/>
</dbReference>
<dbReference type="PANTHER" id="PTHR45661:SF3">
    <property type="entry name" value="IG-LIKE DOMAIN-CONTAINING PROTEIN"/>
    <property type="match status" value="1"/>
</dbReference>
<name>U2KRE9_9FIRM</name>